<name>A0A238FP05_9BASI</name>
<dbReference type="OrthoDB" id="418242at2759"/>
<feature type="region of interest" description="Disordered" evidence="7">
    <location>
        <begin position="1932"/>
        <end position="1961"/>
    </location>
</feature>
<keyword evidence="10" id="KW-1185">Reference proteome</keyword>
<proteinExistence type="inferred from homology"/>
<dbReference type="GO" id="GO:0034087">
    <property type="term" value="P:establishment of mitotic sister chromatid cohesion"/>
    <property type="evidence" value="ECO:0007669"/>
    <property type="project" value="TreeGrafter"/>
</dbReference>
<accession>A0A238FP05</accession>
<feature type="compositionally biased region" description="Basic and acidic residues" evidence="7">
    <location>
        <begin position="335"/>
        <end position="344"/>
    </location>
</feature>
<dbReference type="GO" id="GO:0090694">
    <property type="term" value="C:Scc2-Scc4 cohesin loading complex"/>
    <property type="evidence" value="ECO:0007669"/>
    <property type="project" value="TreeGrafter"/>
</dbReference>
<evidence type="ECO:0000313" key="9">
    <source>
        <dbReference type="EMBL" id="SCV73614.1"/>
    </source>
</evidence>
<evidence type="ECO:0000256" key="4">
    <source>
        <dbReference type="ARBA" id="ARBA00023242"/>
    </source>
</evidence>
<dbReference type="GO" id="GO:0140588">
    <property type="term" value="P:chromatin looping"/>
    <property type="evidence" value="ECO:0007669"/>
    <property type="project" value="InterPro"/>
</dbReference>
<evidence type="ECO:0000256" key="1">
    <source>
        <dbReference type="ARBA" id="ARBA00004123"/>
    </source>
</evidence>
<reference evidence="10" key="1">
    <citation type="submission" date="2016-09" db="EMBL/GenBank/DDBJ databases">
        <authorList>
            <person name="Jeantristanb JTB J.-T."/>
            <person name="Ricardo R."/>
        </authorList>
    </citation>
    <scope>NUCLEOTIDE SEQUENCE [LARGE SCALE GENOMIC DNA]</scope>
</reference>
<evidence type="ECO:0000256" key="3">
    <source>
        <dbReference type="ARBA" id="ARBA00022737"/>
    </source>
</evidence>
<feature type="compositionally biased region" description="Gly residues" evidence="7">
    <location>
        <begin position="1307"/>
        <end position="1326"/>
    </location>
</feature>
<dbReference type="Proteomes" id="UP000198372">
    <property type="component" value="Unassembled WGS sequence"/>
</dbReference>
<dbReference type="PANTHER" id="PTHR21704">
    <property type="entry name" value="NIPPED-B-LIKE PROTEIN DELANGIN SCC2-RELATED"/>
    <property type="match status" value="1"/>
</dbReference>
<dbReference type="GO" id="GO:0010468">
    <property type="term" value="P:regulation of gene expression"/>
    <property type="evidence" value="ECO:0007669"/>
    <property type="project" value="InterPro"/>
</dbReference>
<dbReference type="GO" id="GO:1990414">
    <property type="term" value="P:replication-born double-strand break repair via sister chromatid exchange"/>
    <property type="evidence" value="ECO:0007669"/>
    <property type="project" value="TreeGrafter"/>
</dbReference>
<keyword evidence="5 6" id="KW-0131">Cell cycle</keyword>
<dbReference type="GO" id="GO:0003682">
    <property type="term" value="F:chromatin binding"/>
    <property type="evidence" value="ECO:0007669"/>
    <property type="project" value="TreeGrafter"/>
</dbReference>
<dbReference type="STRING" id="269621.A0A238FP05"/>
<evidence type="ECO:0000256" key="6">
    <source>
        <dbReference type="RuleBase" id="RU364107"/>
    </source>
</evidence>
<dbReference type="InterPro" id="IPR026003">
    <property type="entry name" value="Cohesin_HEAT"/>
</dbReference>
<evidence type="ECO:0000259" key="8">
    <source>
        <dbReference type="Pfam" id="PF12830"/>
    </source>
</evidence>
<dbReference type="GO" id="GO:0061775">
    <property type="term" value="F:cohesin loader activity"/>
    <property type="evidence" value="ECO:0007669"/>
    <property type="project" value="InterPro"/>
</dbReference>
<evidence type="ECO:0000256" key="2">
    <source>
        <dbReference type="ARBA" id="ARBA00009252"/>
    </source>
</evidence>
<dbReference type="InterPro" id="IPR024986">
    <property type="entry name" value="Nipped-B_C"/>
</dbReference>
<sequence>MNGFDDAQANIERSARDVIRGYPLAAGLTSVADVINHLPPPRPCTPTLFAHPSSLSLHAGPQEPLFDQYAQEIGTLLNLTPHDEPYIEHWRRMEMARAAEALQLPTQAFAYQGYPQGSVDSFQADDERLWHRLDLTSSVVPCESYRPASVPPYPINPSPTGLVAPPARTLTWQLLDSIGFPYPSLPSTTVPPNFSADRSSTTDADRSQSAAFFKQYLASEAQARRARAPPPPPLSSPSKASTTSMMAQTPPRPGPLNTVFSREGAGYQPPLQLPPTSSPDPLLMSGGPSQSFNGHRYTASPQSSSPSASPVRPGSFTLEIDVDAHRPKRSLPAHRTTESQRAHMLADGDPVQTPHGAGMENAVKRFKLGTSSDIDSGGGGGGASSSSKGTIKAHAAQSIVDRLSDLLTDLFSSDDSYITDTSSSHVQAAAASTIARDHSKVFFNESATTIDGLPLLDGAVLRTLIQQLSNVHAKRAGEELLEDIEEGGVARLLKIVERSWRDVDELKVWPSVVATKEASGGGGGGVARSASKGKMGKFVRRGSSESPQKGRGSRSSSRTVDSEEELEYDFDEEATTRLRSPKSRSRTPTAAMDVDAVESSDAKPAAAKDERVWTDDTLDDFDGTACAITDAVLGIRVALLVLTMTSLPKSLYSVDYLLSILTSLRYAFDTLVFPLVEANADSHLADLIAVRRTEIQALCESLAATTPLVTRLVQQEELSEEIVISSVCFALAPFFHEAAPPLTGKGKKVETNVATLAMKGLRMAALGLTRALYGRYPDQRSWIMEEVLGNLTKLDVAKKGRGAIRLRNGSSIHTLSALILNLVQTCEAGLCAHVLSRIANADQSGLVLPPPVAALSHRCDADDDDNDDELSHHPAYPEDSVAANGGVVDSLTAAHRDLVNPALESATKSAYTVVSYLLTKSSKAGKASSGSIETEYRAVFDNLVADLLVTLHLPEWPAAEVVLHVCCKSMLKSLADTKSTHEGNALKSVALDHLCAIGARLRQDATAKPATSYSSSSSSVVLGNLGDIVGKEDVAALDAYVKAQRDVLRHLVRLDKLDGVAEFAAATLGSDLVTALGKSTSLLAHYTADELECTEAGQLAQAFHARLRHHAEACWILPSDDDVFGPSADDEQPLVDDLAVQLARGRPLAGLYDSILALVVESSESTAVALRTKALRGISLLVAQDPELFHRSEVRASIEHRMHDGSPAVRDATIELVGKYVVTRPDLATRYLPQIAERITDTGLGVRKRVVRLLKTLYGVVDAEEQRIDICRKLVWRTLDEDDGVKELAVDAIEELWFTRWVGGSGGGGGGGADGRGRSGSTGPVGPGEASSMDADDEAAAHEPRINQLANIVMAITGENRDRAPPVDEVLRVILARHKDKATTAAATSATPSPLDRLRDITESLIDGLLEDEGSRNIVACVKTVLVLVSVDASLLSTSKATILLPFLKSATSPQEQIVSDYLLKIFRSAVTTMPKTSTKFAKELQSALMPMLNKPSSSAMTLQEVVACYCAVVRGQTHDFGAMINVFRVSVDRLFATVKMLMAAAAAGGAGPPKGDPTKALPILCFLSSLFCEHANLDQLRTQYPQTKSLINQITPKSISEHVYGILVKLHQLQVSPVVSSAALSSLGFLFRAYPTLMLLPPSTSIMDAVFDSPAQQTQLQLLKIMQDFLGSQARAGPTPLLVGESKKAAAAAARAHGGVKIEELVGNVDGFADSGVASAISQRYIDQILVSTLSTNPAIQRVGVDLLTSVARSGFSHPLTITPHLVALATSPDAQISSQAYATLSLLYQKHASLLSTRFVEPAKVAFMFSRSSARAQQQAPRQRVSGYRGDPPVSHFGRWYSLLQKEKRVVQLDFLKTLTRALEVEPGASCGDDDVALVLYIAEALSTLDYKRCEEPMSVIAHLNAALAVSGLQVLHLLEADLEQGSGLLGEAPAAGEEGHQSPTDTNTNEDRVARAPRPDLARQSVMCGIALLLRDHLKMLYSITDAKLSKFAPGKKSAQGDRPVVRRAEAPLALGTDDYARMPFALVPMSTPADLIQQRHEVRSRAYFPFETRKLMPFHALCWQYIHMIQEDGTINALDESEMEGEEMNV</sequence>
<feature type="region of interest" description="Disordered" evidence="7">
    <location>
        <begin position="221"/>
        <end position="344"/>
    </location>
</feature>
<feature type="compositionally biased region" description="Acidic residues" evidence="7">
    <location>
        <begin position="562"/>
        <end position="573"/>
    </location>
</feature>
<feature type="region of interest" description="Disordered" evidence="7">
    <location>
        <begin position="1307"/>
        <end position="1340"/>
    </location>
</feature>
<dbReference type="Gene3D" id="1.25.10.10">
    <property type="entry name" value="Leucine-rich Repeat Variant"/>
    <property type="match status" value="1"/>
</dbReference>
<dbReference type="GO" id="GO:0071169">
    <property type="term" value="P:establishment of protein localization to chromatin"/>
    <property type="evidence" value="ECO:0007669"/>
    <property type="project" value="TreeGrafter"/>
</dbReference>
<keyword evidence="4 6" id="KW-0539">Nucleus</keyword>
<dbReference type="PANTHER" id="PTHR21704:SF18">
    <property type="entry name" value="NIPPED-B-LIKE PROTEIN"/>
    <property type="match status" value="1"/>
</dbReference>
<comment type="similarity">
    <text evidence="2 6">Belongs to the SCC2/Nipped-B family.</text>
</comment>
<feature type="domain" description="Sister chromatid cohesion C-terminal" evidence="8">
    <location>
        <begin position="1719"/>
        <end position="1908"/>
    </location>
</feature>
<feature type="region of interest" description="Disordered" evidence="7">
    <location>
        <begin position="857"/>
        <end position="882"/>
    </location>
</feature>
<keyword evidence="3 6" id="KW-0677">Repeat</keyword>
<evidence type="ECO:0000256" key="7">
    <source>
        <dbReference type="SAM" id="MobiDB-lite"/>
    </source>
</evidence>
<feature type="region of interest" description="Disordered" evidence="7">
    <location>
        <begin position="369"/>
        <end position="389"/>
    </location>
</feature>
<feature type="region of interest" description="Disordered" evidence="7">
    <location>
        <begin position="515"/>
        <end position="608"/>
    </location>
</feature>
<dbReference type="InterPro" id="IPR011989">
    <property type="entry name" value="ARM-like"/>
</dbReference>
<dbReference type="SUPFAM" id="SSF48371">
    <property type="entry name" value="ARM repeat"/>
    <property type="match status" value="1"/>
</dbReference>
<protein>
    <recommendedName>
        <fullName evidence="6">Sister chromatid cohesion protein</fullName>
    </recommendedName>
</protein>
<comment type="subcellular location">
    <subcellularLocation>
        <location evidence="1 6">Nucleus</location>
    </subcellularLocation>
</comment>
<dbReference type="Pfam" id="PF12765">
    <property type="entry name" value="Cohesin_HEAT"/>
    <property type="match status" value="1"/>
</dbReference>
<dbReference type="EMBL" id="FMSP01000019">
    <property type="protein sequence ID" value="SCV73614.1"/>
    <property type="molecule type" value="Genomic_DNA"/>
</dbReference>
<evidence type="ECO:0000313" key="10">
    <source>
        <dbReference type="Proteomes" id="UP000198372"/>
    </source>
</evidence>
<dbReference type="Pfam" id="PF12830">
    <property type="entry name" value="Nipped-B_C"/>
    <property type="match status" value="1"/>
</dbReference>
<evidence type="ECO:0000256" key="5">
    <source>
        <dbReference type="ARBA" id="ARBA00023306"/>
    </source>
</evidence>
<feature type="compositionally biased region" description="Basic and acidic residues" evidence="7">
    <location>
        <begin position="1952"/>
        <end position="1961"/>
    </location>
</feature>
<feature type="compositionally biased region" description="Low complexity" evidence="7">
    <location>
        <begin position="300"/>
        <end position="315"/>
    </location>
</feature>
<dbReference type="InterPro" id="IPR016024">
    <property type="entry name" value="ARM-type_fold"/>
</dbReference>
<organism evidence="9 10">
    <name type="scientific">Microbotryum intermedium</name>
    <dbReference type="NCBI Taxonomy" id="269621"/>
    <lineage>
        <taxon>Eukaryota</taxon>
        <taxon>Fungi</taxon>
        <taxon>Dikarya</taxon>
        <taxon>Basidiomycota</taxon>
        <taxon>Pucciniomycotina</taxon>
        <taxon>Microbotryomycetes</taxon>
        <taxon>Microbotryales</taxon>
        <taxon>Microbotryaceae</taxon>
        <taxon>Microbotryum</taxon>
    </lineage>
</organism>
<dbReference type="CDD" id="cd23958">
    <property type="entry name" value="SCC2"/>
    <property type="match status" value="1"/>
</dbReference>
<gene>
    <name evidence="9" type="ORF">BQ2448_6044</name>
</gene>
<dbReference type="InterPro" id="IPR033031">
    <property type="entry name" value="Scc2/Nipped-B"/>
</dbReference>